<keyword evidence="1" id="KW-1133">Transmembrane helix</keyword>
<dbReference type="AlphaFoldDB" id="A0A0B1RY89"/>
<sequence length="67" mass="7960">MLMREDDGIQPYWFLIFELFYIVVFVAISVAIHLFGLLKTDEDAVTVHHKIHKEVVAQQERRFLSQK</sequence>
<accession>A0A0B1RY89</accession>
<organism evidence="2 3">
    <name type="scientific">Oesophagostomum dentatum</name>
    <name type="common">Nodular worm</name>
    <dbReference type="NCBI Taxonomy" id="61180"/>
    <lineage>
        <taxon>Eukaryota</taxon>
        <taxon>Metazoa</taxon>
        <taxon>Ecdysozoa</taxon>
        <taxon>Nematoda</taxon>
        <taxon>Chromadorea</taxon>
        <taxon>Rhabditida</taxon>
        <taxon>Rhabditina</taxon>
        <taxon>Rhabditomorpha</taxon>
        <taxon>Strongyloidea</taxon>
        <taxon>Strongylidae</taxon>
        <taxon>Oesophagostomum</taxon>
    </lineage>
</organism>
<keyword evidence="3" id="KW-1185">Reference proteome</keyword>
<evidence type="ECO:0000256" key="1">
    <source>
        <dbReference type="SAM" id="Phobius"/>
    </source>
</evidence>
<dbReference type="Proteomes" id="UP000053660">
    <property type="component" value="Unassembled WGS sequence"/>
</dbReference>
<name>A0A0B1RY89_OESDE</name>
<dbReference type="OrthoDB" id="5811911at2759"/>
<proteinExistence type="predicted"/>
<protein>
    <submittedName>
        <fullName evidence="2">Uncharacterized protein</fullName>
    </submittedName>
</protein>
<feature type="transmembrane region" description="Helical" evidence="1">
    <location>
        <begin position="12"/>
        <end position="35"/>
    </location>
</feature>
<reference evidence="2 3" key="1">
    <citation type="submission" date="2014-03" db="EMBL/GenBank/DDBJ databases">
        <title>Draft genome of the hookworm Oesophagostomum dentatum.</title>
        <authorList>
            <person name="Mitreva M."/>
        </authorList>
    </citation>
    <scope>NUCLEOTIDE SEQUENCE [LARGE SCALE GENOMIC DNA]</scope>
    <source>
        <strain evidence="2 3">OD-Hann</strain>
    </source>
</reference>
<evidence type="ECO:0000313" key="2">
    <source>
        <dbReference type="EMBL" id="KHJ76152.1"/>
    </source>
</evidence>
<dbReference type="EMBL" id="KN612040">
    <property type="protein sequence ID" value="KHJ76152.1"/>
    <property type="molecule type" value="Genomic_DNA"/>
</dbReference>
<feature type="non-terminal residue" evidence="2">
    <location>
        <position position="67"/>
    </location>
</feature>
<keyword evidence="1" id="KW-0812">Transmembrane</keyword>
<gene>
    <name evidence="2" type="ORF">OESDEN_24229</name>
</gene>
<evidence type="ECO:0000313" key="3">
    <source>
        <dbReference type="Proteomes" id="UP000053660"/>
    </source>
</evidence>
<keyword evidence="1" id="KW-0472">Membrane</keyword>